<dbReference type="InterPro" id="IPR002543">
    <property type="entry name" value="FtsK_dom"/>
</dbReference>
<protein>
    <submittedName>
        <fullName evidence="8">FHA domain-containing protein</fullName>
    </submittedName>
</protein>
<accession>A0A4R9AD13</accession>
<dbReference type="EMBL" id="SOHJ01000012">
    <property type="protein sequence ID" value="TFD58129.1"/>
    <property type="molecule type" value="Genomic_DNA"/>
</dbReference>
<evidence type="ECO:0000256" key="5">
    <source>
        <dbReference type="SAM" id="Phobius"/>
    </source>
</evidence>
<feature type="transmembrane region" description="Helical" evidence="5">
    <location>
        <begin position="269"/>
        <end position="286"/>
    </location>
</feature>
<dbReference type="InterPro" id="IPR032030">
    <property type="entry name" value="YscD_cytoplasmic_dom"/>
</dbReference>
<dbReference type="PANTHER" id="PTHR22683">
    <property type="entry name" value="SPORULATION PROTEIN RELATED"/>
    <property type="match status" value="1"/>
</dbReference>
<dbReference type="SUPFAM" id="SSF49879">
    <property type="entry name" value="SMAD/FHA domain"/>
    <property type="match status" value="1"/>
</dbReference>
<keyword evidence="2 4" id="KW-0547">Nucleotide-binding</keyword>
<evidence type="ECO:0000256" key="4">
    <source>
        <dbReference type="PROSITE-ProRule" id="PRU00289"/>
    </source>
</evidence>
<dbReference type="InterPro" id="IPR008984">
    <property type="entry name" value="SMAD_FHA_dom_sf"/>
</dbReference>
<dbReference type="GO" id="GO:0005524">
    <property type="term" value="F:ATP binding"/>
    <property type="evidence" value="ECO:0007669"/>
    <property type="project" value="UniProtKB-UniRule"/>
</dbReference>
<gene>
    <name evidence="8" type="ORF">E3T39_12545</name>
</gene>
<reference evidence="8 9" key="1">
    <citation type="submission" date="2019-03" db="EMBL/GenBank/DDBJ databases">
        <title>Genomics of glacier-inhabiting Cryobacterium strains.</title>
        <authorList>
            <person name="Liu Q."/>
            <person name="Xin Y.-H."/>
        </authorList>
    </citation>
    <scope>NUCLEOTIDE SEQUENCE [LARGE SCALE GENOMIC DNA]</scope>
    <source>
        <strain evidence="8 9">Sr39</strain>
    </source>
</reference>
<feature type="domain" description="FtsK" evidence="7">
    <location>
        <begin position="1016"/>
        <end position="1206"/>
    </location>
</feature>
<proteinExistence type="predicted"/>
<dbReference type="Gene3D" id="2.60.200.20">
    <property type="match status" value="1"/>
</dbReference>
<dbReference type="Pfam" id="PF16697">
    <property type="entry name" value="Yop-YscD_cpl"/>
    <property type="match status" value="1"/>
</dbReference>
<feature type="binding site" evidence="4">
    <location>
        <begin position="1033"/>
        <end position="1040"/>
    </location>
    <ligand>
        <name>ATP</name>
        <dbReference type="ChEBI" id="CHEBI:30616"/>
    </ligand>
</feature>
<dbReference type="InterPro" id="IPR003593">
    <property type="entry name" value="AAA+_ATPase"/>
</dbReference>
<dbReference type="InterPro" id="IPR000253">
    <property type="entry name" value="FHA_dom"/>
</dbReference>
<keyword evidence="1" id="KW-0597">Phosphoprotein</keyword>
<organism evidence="8 9">
    <name type="scientific">Cryobacterium suzukii</name>
    <dbReference type="NCBI Taxonomy" id="1259198"/>
    <lineage>
        <taxon>Bacteria</taxon>
        <taxon>Bacillati</taxon>
        <taxon>Actinomycetota</taxon>
        <taxon>Actinomycetes</taxon>
        <taxon>Micrococcales</taxon>
        <taxon>Microbacteriaceae</taxon>
        <taxon>Cryobacterium</taxon>
    </lineage>
</organism>
<dbReference type="PROSITE" id="PS50901">
    <property type="entry name" value="FTSK"/>
    <property type="match status" value="2"/>
</dbReference>
<evidence type="ECO:0000259" key="6">
    <source>
        <dbReference type="PROSITE" id="PS50006"/>
    </source>
</evidence>
<keyword evidence="5" id="KW-0812">Transmembrane</keyword>
<dbReference type="PANTHER" id="PTHR22683:SF1">
    <property type="entry name" value="TYPE VII SECRETION SYSTEM PROTEIN ESSC"/>
    <property type="match status" value="1"/>
</dbReference>
<comment type="caution">
    <text evidence="8">The sequence shown here is derived from an EMBL/GenBank/DDBJ whole genome shotgun (WGS) entry which is preliminary data.</text>
</comment>
<dbReference type="GO" id="GO:0003677">
    <property type="term" value="F:DNA binding"/>
    <property type="evidence" value="ECO:0007669"/>
    <property type="project" value="InterPro"/>
</dbReference>
<dbReference type="SUPFAM" id="SSF52540">
    <property type="entry name" value="P-loop containing nucleoside triphosphate hydrolases"/>
    <property type="match status" value="2"/>
</dbReference>
<feature type="transmembrane region" description="Helical" evidence="5">
    <location>
        <begin position="246"/>
        <end position="264"/>
    </location>
</feature>
<dbReference type="CDD" id="cd00060">
    <property type="entry name" value="FHA"/>
    <property type="match status" value="1"/>
</dbReference>
<evidence type="ECO:0000313" key="8">
    <source>
        <dbReference type="EMBL" id="TFD58129.1"/>
    </source>
</evidence>
<dbReference type="SMART" id="SM00240">
    <property type="entry name" value="FHA"/>
    <property type="match status" value="1"/>
</dbReference>
<dbReference type="SMART" id="SM00382">
    <property type="entry name" value="AAA"/>
    <property type="match status" value="3"/>
</dbReference>
<dbReference type="RefSeq" id="WP_134515849.1">
    <property type="nucleotide sequence ID" value="NZ_SOHJ01000012.1"/>
</dbReference>
<name>A0A4R9AD13_9MICO</name>
<keyword evidence="5" id="KW-0472">Membrane</keyword>
<evidence type="ECO:0000256" key="3">
    <source>
        <dbReference type="ARBA" id="ARBA00022840"/>
    </source>
</evidence>
<sequence length="1494" mass="158697">MKLKLTVGGLPEGDIDVLVTADVMATIGEVARNLVLGQPGTSPHDDAARRNSAPLTLRVRYPNNPVLHVLDPLATVSDAGLSSGCSVETIQPSQADPSDVFLYQRAATASILRGPQAGQQFALVAGSNVVGRGRGCRIQLIDETVSRTHATIDIGATITVTDLNSGNGVYIDDRRAVSGPVTAANVISVGDTVLSIARESSSAGVSPLVRPEAVVEFARSPRVDVHFVAQKLAAPVPPQRLEPQKFPILAVIAPLVMGCVLFAVTRSPLGIVFIALSPLIMIGTWVDTKVTNRRKKKDQTEQFDAAIVTLKAKLATQREREVSIRNAESPSTVQIQEAMVARNAVLWTRRPEHQTFLEVRLGLGAQSSRITVDVPSRNDSDESFWTELDEIKDANLTVPWVPVLETFDRAGSIGVSGSELWSEGVLRSIIVQLCGLHSPADLVLACFANPDNQYEWQWLKWMPHIGSVYSPLTTSHLAAEPAASGHLLAQLEELVAERRAARQGGADIRSHLREDADIDELHGQAVQALPVTPAVMVIVTSDSQVDRGRLVALAEDGPDVGVHLLWHAAVVADLPAACRTYVEVQPDGTGVVGFVRTGTRVDVSPLEAISGQDAAVAARLISSVTDSGARVLDESDLPTSVPYQELRTENVISSPEAVAALWERSDSLTARWREHPPTEAGTLSGIVGQGATGVLRLDLREHGPHALVGGTTGSGKSEFLQTWIMSMASEHSPDRVTFLLIDYKGGAAFAECTQLPHTVGLVTDLNTHLVRRALTSLRAELHYRETLLNEKGAKDLISLEKRGDADAPPSLIIVIDEFAALVGEVPEFVDGIVDVAQRGRSLGLHLIMATQRPAGVIKDNLRANTNLRIALRVADESDSQDVIGGKDAAGFDPSTPGRGAAKLGPGKLIHFQTAYLGGRSKGTAKLPDIDIADFPFEVGQIWSIDLAAPPARREAPRDIENMLNSIRTAGATLGLATPRKPWLSPLEPVLDLAQIASADGPSIVLGMQDEPSQQRQSSFLFDPDSQGNLAVLGTSGSGKSTTLRTLLLSASREAERYPVHIFAIDCAGGALGMLAALPTVGGIIAGEDSERVERLMRQLVATATERAARYSALPASTLSDYRKVSGDSAEPRIFVVIDGMANFRSSYEFRNGDTTFAALAQLMSVGRQVGIHLILSADRSGVIPTALNANIQQNIVLRLASSSDYGILGVPADILEDAPAGRAVIDGNEVQIAVLGGSSSLGEQSAAAQRLGDRLRDADVVAAPPIDRLAERILLSALSRARANRAVIGVADADLRPIGIAPEGLIVVTGPFRSGKTTTIKTLVRSFVGALPGVNTVLISPRSNGELAEFIPWGTRALGVTEAETLARDLGTVLRKGTGTWPTGGEPGLIVVETAGDFEGSTAEPLVASLIKAARKANVLIVVETDLATGPSAWQIHSELKTARVGIVLQPDEGDGIALFRVAFPRGNRADFPEGRGYLVEAGRATKLQVALPE</sequence>
<evidence type="ECO:0000256" key="2">
    <source>
        <dbReference type="ARBA" id="ARBA00022741"/>
    </source>
</evidence>
<dbReference type="Proteomes" id="UP000298170">
    <property type="component" value="Unassembled WGS sequence"/>
</dbReference>
<keyword evidence="5" id="KW-1133">Transmembrane helix</keyword>
<evidence type="ECO:0000313" key="9">
    <source>
        <dbReference type="Proteomes" id="UP000298170"/>
    </source>
</evidence>
<keyword evidence="9" id="KW-1185">Reference proteome</keyword>
<dbReference type="PROSITE" id="PS50006">
    <property type="entry name" value="FHA_DOMAIN"/>
    <property type="match status" value="1"/>
</dbReference>
<feature type="binding site" evidence="4">
    <location>
        <begin position="710"/>
        <end position="717"/>
    </location>
    <ligand>
        <name>ATP</name>
        <dbReference type="ChEBI" id="CHEBI:30616"/>
    </ligand>
</feature>
<dbReference type="Gene3D" id="3.40.50.300">
    <property type="entry name" value="P-loop containing nucleotide triphosphate hydrolases"/>
    <property type="match status" value="4"/>
</dbReference>
<evidence type="ECO:0000256" key="1">
    <source>
        <dbReference type="ARBA" id="ARBA00022553"/>
    </source>
</evidence>
<evidence type="ECO:0000259" key="7">
    <source>
        <dbReference type="PROSITE" id="PS50901"/>
    </source>
</evidence>
<feature type="domain" description="FtsK" evidence="7">
    <location>
        <begin position="692"/>
        <end position="880"/>
    </location>
</feature>
<dbReference type="InterPro" id="IPR027417">
    <property type="entry name" value="P-loop_NTPase"/>
</dbReference>
<keyword evidence="3 4" id="KW-0067">ATP-binding</keyword>
<dbReference type="InterPro" id="IPR050206">
    <property type="entry name" value="FtsK/SpoIIIE/SftA"/>
</dbReference>
<dbReference type="CDD" id="cd01127">
    <property type="entry name" value="TrwB_TraG_TraD_VirD4"/>
    <property type="match status" value="1"/>
</dbReference>
<dbReference type="OrthoDB" id="9807790at2"/>
<dbReference type="Pfam" id="PF01580">
    <property type="entry name" value="FtsK_SpoIIIE"/>
    <property type="match status" value="2"/>
</dbReference>
<feature type="domain" description="FHA" evidence="6">
    <location>
        <begin position="128"/>
        <end position="176"/>
    </location>
</feature>